<keyword evidence="1" id="KW-0175">Coiled coil</keyword>
<name>A0A077WB92_9FUNG</name>
<accession>A0A077WB92</accession>
<evidence type="ECO:0000256" key="1">
    <source>
        <dbReference type="SAM" id="Coils"/>
    </source>
</evidence>
<proteinExistence type="predicted"/>
<evidence type="ECO:0000313" key="2">
    <source>
        <dbReference type="EMBL" id="CDS03889.1"/>
    </source>
</evidence>
<organism evidence="2">
    <name type="scientific">Lichtheimia ramosa</name>
    <dbReference type="NCBI Taxonomy" id="688394"/>
    <lineage>
        <taxon>Eukaryota</taxon>
        <taxon>Fungi</taxon>
        <taxon>Fungi incertae sedis</taxon>
        <taxon>Mucoromycota</taxon>
        <taxon>Mucoromycotina</taxon>
        <taxon>Mucoromycetes</taxon>
        <taxon>Mucorales</taxon>
        <taxon>Lichtheimiaceae</taxon>
        <taxon>Lichtheimia</taxon>
    </lineage>
</organism>
<dbReference type="GO" id="GO:0000775">
    <property type="term" value="C:chromosome, centromeric region"/>
    <property type="evidence" value="ECO:0007669"/>
    <property type="project" value="InterPro"/>
</dbReference>
<gene>
    <name evidence="2" type="ORF">LRAMOSA06844</name>
</gene>
<feature type="coiled-coil region" evidence="1">
    <location>
        <begin position="9"/>
        <end position="60"/>
    </location>
</feature>
<dbReference type="GO" id="GO:0000278">
    <property type="term" value="P:mitotic cell cycle"/>
    <property type="evidence" value="ECO:0007669"/>
    <property type="project" value="InterPro"/>
</dbReference>
<sequence length="144" mass="16506">MHPSKDLDLNATQEQEDLLDQELLKARRKLLAQKAFRHKLECKSRELDKELAEMDKVSNTLQSWDKIAHNENVPRVDDLLRYMAVQAEDLRQSTKTLVETIEEKGVADRAIDNESDQNKSLQEVLEKLMEQHKSKASSSSSSSS</sequence>
<dbReference type="GO" id="GO:0005634">
    <property type="term" value="C:nucleus"/>
    <property type="evidence" value="ECO:0007669"/>
    <property type="project" value="InterPro"/>
</dbReference>
<protein>
    <submittedName>
        <fullName evidence="2">Uncharacterized protein</fullName>
    </submittedName>
</protein>
<reference evidence="2" key="1">
    <citation type="journal article" date="2014" name="Genome Announc.">
        <title>De novo whole-genome sequence and genome annotation of Lichtheimia ramosa.</title>
        <authorList>
            <person name="Linde J."/>
            <person name="Schwartze V."/>
            <person name="Binder U."/>
            <person name="Lass-Florl C."/>
            <person name="Voigt K."/>
            <person name="Horn F."/>
        </authorList>
    </citation>
    <scope>NUCLEOTIDE SEQUENCE</scope>
    <source>
        <strain evidence="2">JMRC FSU:6197</strain>
    </source>
</reference>
<dbReference type="EMBL" id="LK023314">
    <property type="protein sequence ID" value="CDS03889.1"/>
    <property type="molecule type" value="Genomic_DNA"/>
</dbReference>
<dbReference type="OrthoDB" id="1884855at2759"/>
<dbReference type="AlphaFoldDB" id="A0A077WB92"/>